<evidence type="ECO:0000313" key="1">
    <source>
        <dbReference type="EMBL" id="KAJ9650963.1"/>
    </source>
</evidence>
<gene>
    <name evidence="1" type="primary">SHE4</name>
    <name evidence="1" type="ORF">H2198_009737</name>
</gene>
<dbReference type="Proteomes" id="UP001172386">
    <property type="component" value="Unassembled WGS sequence"/>
</dbReference>
<sequence length="873" mass="94920">MAAVTRLTRQLSDERASVLATEAIALAKSGKFDQASSKLRQAAVLAHDNIDVQAAFVALHDGQSSSPLIDLCRRYAQYHDSKAGEDAANYLRSSEIHNLTSSAALESLQLILEEKPNKLSSAQDAIVSELARSNVQVRQYLAQRLVQSTTEFFEDMFARGDESANCLRSVALEMKLWQNEEIRLRVEDDLFVLFIAKLMESGHDYDGRALKGITLLLLADTQRLFTHIDEDAFDALLTSLDLRLPADVRGQATLVITKFIEFSELEAQNYFVNFITSRISRKKPEDLIISFSAAAQLFPVAGNVAAQLFLTPGLLPGLVPLLEQKFSGSAVHDTFLALINAACVDGACRKAIQESCATWLSHKVSNGDGRQPAMAATILAKLRTANATARGGAEQRASIKAGQDDVSDLVDLFQKSLVIESETPTSPSEGKNISDSIEGLAYTSLRPEVKERLANDPRVLKALLKALEEHPTSPEIVIGGLSIISNLTHYQPNLSEEQKKISQLKAYANASKPADVSELEDDTHVEKRNTALVKAGVAATLAKINKNQQPSSATSHLTDNILHSLSRNKSDRGTIAQQGAVRLLITHYQQQQQPQSSTTKSLPSPPQHQTQNDSHSTITAHALARILISLNPSHVFPASSTPSITSAIPPLISLLQPPQQCHVLSNDTPRDLLPTFESLLALTNLASTSTTDPNFTVASLIIRTAWDAIEDLLLSDNVLVRRAAVELICNLVASPAGVAKYADGSRRARERLRILMAMADVEDAKTRLAAGGALAMLTDFEEVVDAIVQDEERLCRTLEIVLDMIGDSELGLKHRGFVVLLNLVNADKGGGEKVKKAVGAGGIEKVKNALREVREQAVLEIGMEVLKILMGRK</sequence>
<reference evidence="1" key="1">
    <citation type="submission" date="2022-10" db="EMBL/GenBank/DDBJ databases">
        <title>Culturing micro-colonial fungi from biological soil crusts in the Mojave desert and describing Neophaeococcomyces mojavensis, and introducing the new genera and species Taxawa tesnikishii.</title>
        <authorList>
            <person name="Kurbessoian T."/>
            <person name="Stajich J.E."/>
        </authorList>
    </citation>
    <scope>NUCLEOTIDE SEQUENCE</scope>
    <source>
        <strain evidence="1">JES_112</strain>
    </source>
</reference>
<keyword evidence="2" id="KW-1185">Reference proteome</keyword>
<organism evidence="1 2">
    <name type="scientific">Neophaeococcomyces mojaviensis</name>
    <dbReference type="NCBI Taxonomy" id="3383035"/>
    <lineage>
        <taxon>Eukaryota</taxon>
        <taxon>Fungi</taxon>
        <taxon>Dikarya</taxon>
        <taxon>Ascomycota</taxon>
        <taxon>Pezizomycotina</taxon>
        <taxon>Eurotiomycetes</taxon>
        <taxon>Chaetothyriomycetidae</taxon>
        <taxon>Chaetothyriales</taxon>
        <taxon>Chaetothyriales incertae sedis</taxon>
        <taxon>Neophaeococcomyces</taxon>
    </lineage>
</organism>
<dbReference type="EMBL" id="JAPDRQ010000293">
    <property type="protein sequence ID" value="KAJ9650963.1"/>
    <property type="molecule type" value="Genomic_DNA"/>
</dbReference>
<accession>A0ACC2ZTK7</accession>
<proteinExistence type="predicted"/>
<protein>
    <submittedName>
        <fullName evidence="1">SWI5-dependent HO expression protein 4</fullName>
    </submittedName>
</protein>
<evidence type="ECO:0000313" key="2">
    <source>
        <dbReference type="Proteomes" id="UP001172386"/>
    </source>
</evidence>
<comment type="caution">
    <text evidence="1">The sequence shown here is derived from an EMBL/GenBank/DDBJ whole genome shotgun (WGS) entry which is preliminary data.</text>
</comment>
<name>A0ACC2ZTK7_9EURO</name>